<keyword evidence="6" id="KW-0143">Chaperone</keyword>
<dbReference type="OrthoDB" id="75833at2759"/>
<evidence type="ECO:0000313" key="10">
    <source>
        <dbReference type="Proteomes" id="UP000749559"/>
    </source>
</evidence>
<dbReference type="InterPro" id="IPR019330">
    <property type="entry name" value="MESD"/>
</dbReference>
<gene>
    <name evidence="9" type="ORF">OFUS_LOCUS14718</name>
</gene>
<dbReference type="GO" id="GO:0016055">
    <property type="term" value="P:Wnt signaling pathway"/>
    <property type="evidence" value="ECO:0007669"/>
    <property type="project" value="UniProtKB-KW"/>
</dbReference>
<sequence length="255" mass="29100">MRKVSSLYFVGLLLICAQCGQSKDNDVNEKNEASEKWKKKDIRDYSEADLERLYDQWEEADEDELEEDELPEWKKPKPKIDLSNVDMGDPESLMKASKKGQTLMMFVSVTGTPTERESEEITKLWQSSLFNANYEIQRYMVGNDRAIFMVKDGSKAWEIKDYLVKQDRCKDVTIEGQVFPGLAAGSQDSGSAPGGVDNKPKPQDARAKKSQKDSKDQDKNKTKKKSNSKEATATHEKLRTNDSNKKKRNEIDDEL</sequence>
<organism evidence="9 10">
    <name type="scientific">Owenia fusiformis</name>
    <name type="common">Polychaete worm</name>
    <dbReference type="NCBI Taxonomy" id="6347"/>
    <lineage>
        <taxon>Eukaryota</taxon>
        <taxon>Metazoa</taxon>
        <taxon>Spiralia</taxon>
        <taxon>Lophotrochozoa</taxon>
        <taxon>Annelida</taxon>
        <taxon>Polychaeta</taxon>
        <taxon>Sedentaria</taxon>
        <taxon>Canalipalpata</taxon>
        <taxon>Sabellida</taxon>
        <taxon>Oweniida</taxon>
        <taxon>Oweniidae</taxon>
        <taxon>Owenia</taxon>
    </lineage>
</organism>
<evidence type="ECO:0000256" key="7">
    <source>
        <dbReference type="SAM" id="MobiDB-lite"/>
    </source>
</evidence>
<evidence type="ECO:0000256" key="8">
    <source>
        <dbReference type="SAM" id="SignalP"/>
    </source>
</evidence>
<keyword evidence="10" id="KW-1185">Reference proteome</keyword>
<evidence type="ECO:0000313" key="9">
    <source>
        <dbReference type="EMBL" id="CAH1789342.1"/>
    </source>
</evidence>
<feature type="compositionally biased region" description="Basic and acidic residues" evidence="7">
    <location>
        <begin position="198"/>
        <end position="220"/>
    </location>
</feature>
<evidence type="ECO:0000256" key="2">
    <source>
        <dbReference type="ARBA" id="ARBA00011068"/>
    </source>
</evidence>
<proteinExistence type="inferred from homology"/>
<dbReference type="GO" id="GO:0006457">
    <property type="term" value="P:protein folding"/>
    <property type="evidence" value="ECO:0007669"/>
    <property type="project" value="InterPro"/>
</dbReference>
<feature type="signal peptide" evidence="8">
    <location>
        <begin position="1"/>
        <end position="22"/>
    </location>
</feature>
<name>A0A8J1XRE4_OWEFU</name>
<keyword evidence="3" id="KW-0879">Wnt signaling pathway</keyword>
<dbReference type="Gene3D" id="6.10.250.640">
    <property type="match status" value="1"/>
</dbReference>
<evidence type="ECO:0000256" key="5">
    <source>
        <dbReference type="ARBA" id="ARBA00022824"/>
    </source>
</evidence>
<comment type="caution">
    <text evidence="9">The sequence shown here is derived from an EMBL/GenBank/DDBJ whole genome shotgun (WGS) entry which is preliminary data.</text>
</comment>
<comment type="subcellular location">
    <subcellularLocation>
        <location evidence="1">Endoplasmic reticulum</location>
    </subcellularLocation>
</comment>
<dbReference type="PANTHER" id="PTHR17600:SF2">
    <property type="entry name" value="LRP CHAPERONE MESD"/>
    <property type="match status" value="1"/>
</dbReference>
<comment type="similarity">
    <text evidence="2">Belongs to the MESD family.</text>
</comment>
<evidence type="ECO:0000256" key="6">
    <source>
        <dbReference type="ARBA" id="ARBA00023186"/>
    </source>
</evidence>
<feature type="compositionally biased region" description="Basic and acidic residues" evidence="7">
    <location>
        <begin position="232"/>
        <end position="244"/>
    </location>
</feature>
<evidence type="ECO:0000256" key="1">
    <source>
        <dbReference type="ARBA" id="ARBA00004240"/>
    </source>
</evidence>
<feature type="chain" id="PRO_5043792627" evidence="8">
    <location>
        <begin position="23"/>
        <end position="255"/>
    </location>
</feature>
<dbReference type="Pfam" id="PF10185">
    <property type="entry name" value="Mesd"/>
    <property type="match status" value="1"/>
</dbReference>
<feature type="region of interest" description="Disordered" evidence="7">
    <location>
        <begin position="183"/>
        <end position="255"/>
    </location>
</feature>
<dbReference type="PANTHER" id="PTHR17600">
    <property type="entry name" value="MESODERM DEVELOPMENT CANDIDATE 2"/>
    <property type="match status" value="1"/>
</dbReference>
<dbReference type="FunFam" id="3.30.70.260:FF:000031">
    <property type="entry name" value="LDLR chaperone MESD"/>
    <property type="match status" value="1"/>
</dbReference>
<dbReference type="EMBL" id="CAIIXF020000007">
    <property type="protein sequence ID" value="CAH1789342.1"/>
    <property type="molecule type" value="Genomic_DNA"/>
</dbReference>
<dbReference type="Proteomes" id="UP000749559">
    <property type="component" value="Unassembled WGS sequence"/>
</dbReference>
<reference evidence="9" key="1">
    <citation type="submission" date="2022-03" db="EMBL/GenBank/DDBJ databases">
        <authorList>
            <person name="Martin C."/>
        </authorList>
    </citation>
    <scope>NUCLEOTIDE SEQUENCE</scope>
</reference>
<protein>
    <submittedName>
        <fullName evidence="9">Uncharacterized protein</fullName>
    </submittedName>
</protein>
<dbReference type="GO" id="GO:0005783">
    <property type="term" value="C:endoplasmic reticulum"/>
    <property type="evidence" value="ECO:0007669"/>
    <property type="project" value="UniProtKB-SubCell"/>
</dbReference>
<keyword evidence="5" id="KW-0256">Endoplasmic reticulum</keyword>
<dbReference type="Gene3D" id="3.30.70.260">
    <property type="match status" value="1"/>
</dbReference>
<keyword evidence="4 8" id="KW-0732">Signal</keyword>
<dbReference type="AlphaFoldDB" id="A0A8J1XRE4"/>
<evidence type="ECO:0000256" key="4">
    <source>
        <dbReference type="ARBA" id="ARBA00022729"/>
    </source>
</evidence>
<accession>A0A8J1XRE4</accession>
<evidence type="ECO:0000256" key="3">
    <source>
        <dbReference type="ARBA" id="ARBA00022687"/>
    </source>
</evidence>